<sequence length="177" mass="20227">MTMPHDGRCHRCGYKAPITCFLDDAQFGPFLALFADLPHEVQKPYLRYLSLFRPASGCTLQPSKSERLTRELLALVGKGFVSQQGKVDRPCPPSLWVLGMERMLEQAASLTLPMKNHNYLRTIVYQMADQADARNEQQVRREEVDGSHRVCRQPTDEGMSEIMRKYLAQYGEPHDAK</sequence>
<gene>
    <name evidence="1" type="ordered locus">Despr_2457</name>
</gene>
<dbReference type="EMBL" id="CP002364">
    <property type="protein sequence ID" value="ADW18596.1"/>
    <property type="molecule type" value="Genomic_DNA"/>
</dbReference>
<reference evidence="1 2" key="1">
    <citation type="journal article" date="2011" name="Stand. Genomic Sci.">
        <title>Complete genome sequence of Desulfobulbus propionicus type strain (1pr3).</title>
        <authorList>
            <person name="Pagani I."/>
            <person name="Lapidus A."/>
            <person name="Nolan M."/>
            <person name="Lucas S."/>
            <person name="Hammon N."/>
            <person name="Deshpande S."/>
            <person name="Cheng J.F."/>
            <person name="Chertkov O."/>
            <person name="Davenport K."/>
            <person name="Tapia R."/>
            <person name="Han C."/>
            <person name="Goodwin L."/>
            <person name="Pitluck S."/>
            <person name="Liolios K."/>
            <person name="Mavromatis K."/>
            <person name="Ivanova N."/>
            <person name="Mikhailova N."/>
            <person name="Pati A."/>
            <person name="Chen A."/>
            <person name="Palaniappan K."/>
            <person name="Land M."/>
            <person name="Hauser L."/>
            <person name="Chang Y.J."/>
            <person name="Jeffries C.D."/>
            <person name="Detter J.C."/>
            <person name="Brambilla E."/>
            <person name="Kannan K.P."/>
            <person name="Djao O.D."/>
            <person name="Rohde M."/>
            <person name="Pukall R."/>
            <person name="Spring S."/>
            <person name="Goker M."/>
            <person name="Sikorski J."/>
            <person name="Woyke T."/>
            <person name="Bristow J."/>
            <person name="Eisen J.A."/>
            <person name="Markowitz V."/>
            <person name="Hugenholtz P."/>
            <person name="Kyrpides N.C."/>
            <person name="Klenk H.P."/>
        </authorList>
    </citation>
    <scope>NUCLEOTIDE SEQUENCE [LARGE SCALE GENOMIC DNA]</scope>
    <source>
        <strain evidence="2">ATCC 33891 / DSM 2032 / 1pr3</strain>
    </source>
</reference>
<proteinExistence type="predicted"/>
<name>A0A7U4DPX4_DESPD</name>
<dbReference type="AlphaFoldDB" id="A0A7U4DPX4"/>
<dbReference type="KEGG" id="dpr:Despr_2457"/>
<accession>A0A7U4DPX4</accession>
<organism evidence="1 2">
    <name type="scientific">Desulfobulbus propionicus (strain ATCC 33891 / DSM 2032 / VKM B-1956 / 1pr3)</name>
    <dbReference type="NCBI Taxonomy" id="577650"/>
    <lineage>
        <taxon>Bacteria</taxon>
        <taxon>Pseudomonadati</taxon>
        <taxon>Thermodesulfobacteriota</taxon>
        <taxon>Desulfobulbia</taxon>
        <taxon>Desulfobulbales</taxon>
        <taxon>Desulfobulbaceae</taxon>
        <taxon>Desulfobulbus</taxon>
    </lineage>
</organism>
<protein>
    <submittedName>
        <fullName evidence="1">Uncharacterized protein</fullName>
    </submittedName>
</protein>
<evidence type="ECO:0000313" key="2">
    <source>
        <dbReference type="Proteomes" id="UP000006365"/>
    </source>
</evidence>
<dbReference type="Proteomes" id="UP000006365">
    <property type="component" value="Chromosome"/>
</dbReference>
<evidence type="ECO:0000313" key="1">
    <source>
        <dbReference type="EMBL" id="ADW18596.1"/>
    </source>
</evidence>
<keyword evidence="2" id="KW-1185">Reference proteome</keyword>
<dbReference type="RefSeq" id="WP_015725122.1">
    <property type="nucleotide sequence ID" value="NC_014972.1"/>
</dbReference>